<evidence type="ECO:0000259" key="1">
    <source>
        <dbReference type="Pfam" id="PF00549"/>
    </source>
</evidence>
<dbReference type="EMBL" id="BAABKE010000007">
    <property type="protein sequence ID" value="GAA5102381.1"/>
    <property type="molecule type" value="Genomic_DNA"/>
</dbReference>
<dbReference type="Gene3D" id="3.40.50.261">
    <property type="entry name" value="Succinyl-CoA synthetase domains"/>
    <property type="match status" value="2"/>
</dbReference>
<comment type="caution">
    <text evidence="3">The sequence shown here is derived from an EMBL/GenBank/DDBJ whole genome shotgun (WGS) entry which is preliminary data.</text>
</comment>
<accession>A0ABP9MUX3</accession>
<dbReference type="Gene3D" id="3.40.50.720">
    <property type="entry name" value="NAD(P)-binding Rossmann-like Domain"/>
    <property type="match status" value="1"/>
</dbReference>
<dbReference type="RefSeq" id="WP_077926506.1">
    <property type="nucleotide sequence ID" value="NZ_BAABKE010000007.1"/>
</dbReference>
<protein>
    <submittedName>
        <fullName evidence="3">Acyl-CoA synthetase FdrA</fullName>
    </submittedName>
</protein>
<dbReference type="PANTHER" id="PTHR11117:SF24">
    <property type="entry name" value="PROTEIN FDRA"/>
    <property type="match status" value="1"/>
</dbReference>
<dbReference type="NCBIfam" id="NF004760">
    <property type="entry name" value="PRK06091.1"/>
    <property type="match status" value="1"/>
</dbReference>
<dbReference type="InterPro" id="IPR016102">
    <property type="entry name" value="Succinyl-CoA_synth-like"/>
</dbReference>
<feature type="domain" description="ATP-citrate synthase/succinyl-CoA ligase C-terminal" evidence="1">
    <location>
        <begin position="343"/>
        <end position="495"/>
    </location>
</feature>
<keyword evidence="4" id="KW-1185">Reference proteome</keyword>
<evidence type="ECO:0000313" key="3">
    <source>
        <dbReference type="EMBL" id="GAA5102381.1"/>
    </source>
</evidence>
<name>A0ABP9MUX3_9GAMM</name>
<organism evidence="3 4">
    <name type="scientific">Wohlfahrtiimonas larvae</name>
    <dbReference type="NCBI Taxonomy" id="1157986"/>
    <lineage>
        <taxon>Bacteria</taxon>
        <taxon>Pseudomonadati</taxon>
        <taxon>Pseudomonadota</taxon>
        <taxon>Gammaproteobacteria</taxon>
        <taxon>Cardiobacteriales</taxon>
        <taxon>Ignatzschineriaceae</taxon>
        <taxon>Wohlfahrtiimonas</taxon>
    </lineage>
</organism>
<dbReference type="InterPro" id="IPR003781">
    <property type="entry name" value="CoA-bd"/>
</dbReference>
<evidence type="ECO:0000313" key="4">
    <source>
        <dbReference type="Proteomes" id="UP001500631"/>
    </source>
</evidence>
<dbReference type="SUPFAM" id="SSF52210">
    <property type="entry name" value="Succinyl-CoA synthetase domains"/>
    <property type="match status" value="2"/>
</dbReference>
<proteinExistence type="predicted"/>
<dbReference type="Proteomes" id="UP001500631">
    <property type="component" value="Unassembled WGS sequence"/>
</dbReference>
<reference evidence="4" key="1">
    <citation type="journal article" date="2019" name="Int. J. Syst. Evol. Microbiol.">
        <title>The Global Catalogue of Microorganisms (GCM) 10K type strain sequencing project: providing services to taxonomists for standard genome sequencing and annotation.</title>
        <authorList>
            <consortium name="The Broad Institute Genomics Platform"/>
            <consortium name="The Broad Institute Genome Sequencing Center for Infectious Disease"/>
            <person name="Wu L."/>
            <person name="Ma J."/>
        </authorList>
    </citation>
    <scope>NUCLEOTIDE SEQUENCE [LARGE SCALE GENOMIC DNA]</scope>
    <source>
        <strain evidence="4">JCM 18424</strain>
    </source>
</reference>
<dbReference type="Pfam" id="PF02629">
    <property type="entry name" value="CoA_binding"/>
    <property type="match status" value="1"/>
</dbReference>
<feature type="domain" description="CoA-binding" evidence="2">
    <location>
        <begin position="189"/>
        <end position="282"/>
    </location>
</feature>
<dbReference type="Pfam" id="PF00549">
    <property type="entry name" value="Ligase_CoA"/>
    <property type="match status" value="1"/>
</dbReference>
<dbReference type="InterPro" id="IPR005811">
    <property type="entry name" value="SUCC_ACL_C"/>
</dbReference>
<evidence type="ECO:0000259" key="2">
    <source>
        <dbReference type="Pfam" id="PF02629"/>
    </source>
</evidence>
<gene>
    <name evidence="3" type="primary">fdrA</name>
    <name evidence="3" type="ORF">GCM10023338_19490</name>
</gene>
<dbReference type="PANTHER" id="PTHR11117">
    <property type="entry name" value="SUCCINYL-COA LIGASE SUBUNIT ALPHA"/>
    <property type="match status" value="1"/>
</dbReference>
<sequence length="508" mass="54550">MFIHALIKPNTYIDSMMLMALSTKVNDLPLVEKAMIGMGTAMNKQVIGDVGLMTEEIENADKNDLIIVFALKDANDADTVLTQIEELRTAQSQGTSTTKNYNSLNKAISSEPESNLVLFSIPGEYVYQEALTALNHNKHVMIFSDNVPLQDEISLKKLAQEKSLLVMGPDCGTAIINQIGLCFANEVSKGNIGVVAASGTGSQEVSVQIDALNAGISQLIGVGGRDLSEDVGGIMMLQGIKMLHADPKTQIITLISKPPAKSIQDKIIQYVQTLQKPFVVCFIGADMQGQEGNITFARSTTEAAQIAVALSTQTPYVPIKTDATELLQSAKSLQSSQKYIRGLFAGGTVCDEVFYALKENNTVTSNVAGPVESRNQFGEKLTGNALIDFGDDAYTQGKPHPMIDPSFRSAAIVEQAKDPSVAAILLDIELGFGAHDDPVGAMEVSIQEAQKIAKADGRNIIFIAYILGTHKDFQNKTTQLQKLESLNVINANSVADLGALARQLLASI</sequence>